<comment type="catalytic activity">
    <reaction evidence="5">
        <text>UDP-N-acetyl-alpha-D-mannosamine + N-acetyl-alpha-D-glucosaminyl-di-trans,octa-cis-undecaprenyl diphosphate = N-acetyl-beta-D-mannosaminyl-(1-&gt;4)-N-acetyl-alpha-D-glucosaminyl di-trans,octa-cis-undecaprenyl diphosphate + UDP + H(+)</text>
        <dbReference type="Rhea" id="RHEA:16053"/>
        <dbReference type="ChEBI" id="CHEBI:15378"/>
        <dbReference type="ChEBI" id="CHEBI:58223"/>
        <dbReference type="ChEBI" id="CHEBI:62959"/>
        <dbReference type="ChEBI" id="CHEBI:68623"/>
        <dbReference type="ChEBI" id="CHEBI:132210"/>
        <dbReference type="EC" id="2.4.1.187"/>
    </reaction>
</comment>
<dbReference type="PATRIC" id="fig|520762.4.peg.2584"/>
<dbReference type="InterPro" id="IPR004629">
    <property type="entry name" value="WecG_TagA_CpsF"/>
</dbReference>
<keyword evidence="3 5" id="KW-0777">Teichoic acid biosynthesis</keyword>
<dbReference type="EC" id="2.4.1.187" evidence="5"/>
<dbReference type="PANTHER" id="PTHR34136:SF1">
    <property type="entry name" value="UDP-N-ACETYL-D-MANNOSAMINURONIC ACID TRANSFERASE"/>
    <property type="match status" value="1"/>
</dbReference>
<evidence type="ECO:0000313" key="7">
    <source>
        <dbReference type="Proteomes" id="UP000070456"/>
    </source>
</evidence>
<dbReference type="Pfam" id="PF03808">
    <property type="entry name" value="Glyco_tran_WecG"/>
    <property type="match status" value="1"/>
</dbReference>
<dbReference type="STRING" id="520762.AN619_23440"/>
<evidence type="ECO:0000256" key="1">
    <source>
        <dbReference type="ARBA" id="ARBA00022676"/>
    </source>
</evidence>
<evidence type="ECO:0000256" key="4">
    <source>
        <dbReference type="ARBA" id="ARBA00023316"/>
    </source>
</evidence>
<comment type="caution">
    <text evidence="6">The sequence shown here is derived from an EMBL/GenBank/DDBJ whole genome shotgun (WGS) entry which is preliminary data.</text>
</comment>
<comment type="similarity">
    <text evidence="5">Belongs to the glycosyltransferase 26 family. TagA/TarA subfamily.</text>
</comment>
<evidence type="ECO:0000313" key="6">
    <source>
        <dbReference type="EMBL" id="KXG74446.1"/>
    </source>
</evidence>
<dbReference type="EMBL" id="LOEE01000054">
    <property type="protein sequence ID" value="KXG74446.1"/>
    <property type="molecule type" value="Genomic_DNA"/>
</dbReference>
<organism evidence="6 7">
    <name type="scientific">Thermotalea metallivorans</name>
    <dbReference type="NCBI Taxonomy" id="520762"/>
    <lineage>
        <taxon>Bacteria</taxon>
        <taxon>Bacillati</taxon>
        <taxon>Bacillota</taxon>
        <taxon>Clostridia</taxon>
        <taxon>Peptostreptococcales</taxon>
        <taxon>Thermotaleaceae</taxon>
        <taxon>Thermotalea</taxon>
    </lineage>
</organism>
<reference evidence="6 7" key="1">
    <citation type="submission" date="2015-12" db="EMBL/GenBank/DDBJ databases">
        <title>Draft genome sequence of the thermoanaerobe Thermotalea metallivorans, an isolate from the runoff channel of the Great Artesian Basin, Australia.</title>
        <authorList>
            <person name="Patel B.K."/>
        </authorList>
    </citation>
    <scope>NUCLEOTIDE SEQUENCE [LARGE SCALE GENOMIC DNA]</scope>
    <source>
        <strain evidence="6 7">B2-1</strain>
    </source>
</reference>
<dbReference type="InterPro" id="IPR034714">
    <property type="entry name" value="TagA_TarA"/>
</dbReference>
<comment type="function">
    <text evidence="5">Catalyzes the conversion of GlcNAc-PP-undecaprenol into ManNAc-GlcNAc-PP-undecaprenol, the first committed lipid intermediate in the de novo synthesis of teichoic acid.</text>
</comment>
<dbReference type="PANTHER" id="PTHR34136">
    <property type="match status" value="1"/>
</dbReference>
<dbReference type="UniPathway" id="UPA00632"/>
<comment type="pathway">
    <text evidence="5">Cell wall biogenesis; teichoic acid biosynthesis.</text>
</comment>
<evidence type="ECO:0000256" key="2">
    <source>
        <dbReference type="ARBA" id="ARBA00022679"/>
    </source>
</evidence>
<keyword evidence="4 5" id="KW-0961">Cell wall biogenesis/degradation</keyword>
<gene>
    <name evidence="6" type="primary">tagA</name>
    <name evidence="6" type="ORF">AN619_23440</name>
</gene>
<accession>A0A140L1M1</accession>
<keyword evidence="2 5" id="KW-0808">Transferase</keyword>
<proteinExistence type="inferred from homology"/>
<evidence type="ECO:0000256" key="5">
    <source>
        <dbReference type="HAMAP-Rule" id="MF_02070"/>
    </source>
</evidence>
<evidence type="ECO:0000256" key="3">
    <source>
        <dbReference type="ARBA" id="ARBA00022944"/>
    </source>
</evidence>
<dbReference type="GO" id="GO:0071555">
    <property type="term" value="P:cell wall organization"/>
    <property type="evidence" value="ECO:0007669"/>
    <property type="project" value="UniProtKB-KW"/>
</dbReference>
<sequence length="241" mass="27489">MRQQVKIMHVPIDQVTLETAFYAFQRFMDGTSCRMIVTPNTEIVMEAQKDPDLLEIMKEADLVIPDGIGLIYASKIQGTGLRERVTGVDLMYRILEYCHENHKKIYLLGGKPGVAALAGQNIRNKFPHIAVAGTQDGYFQREEEGRIVEEINRSGAEILFVALGAPKQEKWIHRHKTLLQVKVAMGVGGSIDIWAGTAKRAPVIYQKLGLEWFYRLMKEPWRYKRMMALPKFMVKVLLGKK</sequence>
<dbReference type="HAMAP" id="MF_02070">
    <property type="entry name" value="TagA_TarA"/>
    <property type="match status" value="1"/>
</dbReference>
<dbReference type="GO" id="GO:0019350">
    <property type="term" value="P:teichoic acid biosynthetic process"/>
    <property type="evidence" value="ECO:0007669"/>
    <property type="project" value="UniProtKB-UniRule"/>
</dbReference>
<keyword evidence="1 5" id="KW-0328">Glycosyltransferase</keyword>
<dbReference type="CDD" id="cd06533">
    <property type="entry name" value="Glyco_transf_WecG_TagA"/>
    <property type="match status" value="1"/>
</dbReference>
<dbReference type="AlphaFoldDB" id="A0A140L1M1"/>
<protein>
    <recommendedName>
        <fullName evidence="5">N-acetylglucosaminyldiphosphoundecaprenol N-acetyl-beta-D-mannosaminyltransferase</fullName>
        <ecNumber evidence="5">2.4.1.187</ecNumber>
    </recommendedName>
    <alternativeName>
        <fullName evidence="5">N-acetylmannosaminyltransferase</fullName>
    </alternativeName>
    <alternativeName>
        <fullName evidence="5">UDP-N-acetylmannosamine transferase</fullName>
    </alternativeName>
    <alternativeName>
        <fullName evidence="5">UDP-N-acetylmannosamine:N-acetylglucosaminyl pyrophosphorylundecaprenol N-acetylmannosaminyltransferase</fullName>
    </alternativeName>
</protein>
<dbReference type="RefSeq" id="WP_198153297.1">
    <property type="nucleotide sequence ID" value="NZ_LOEE01000054.1"/>
</dbReference>
<dbReference type="Proteomes" id="UP000070456">
    <property type="component" value="Unassembled WGS sequence"/>
</dbReference>
<dbReference type="NCBIfam" id="TIGR00696">
    <property type="entry name" value="wecG_tagA_cpsF"/>
    <property type="match status" value="1"/>
</dbReference>
<keyword evidence="7" id="KW-1185">Reference proteome</keyword>
<dbReference type="GO" id="GO:0047244">
    <property type="term" value="F:N-acetylglucosaminyldiphosphoundecaprenol N-acetyl-beta-D-mannosaminyltransferase activity"/>
    <property type="evidence" value="ECO:0007669"/>
    <property type="project" value="UniProtKB-UniRule"/>
</dbReference>
<name>A0A140L1M1_9FIRM</name>